<dbReference type="GO" id="GO:0006508">
    <property type="term" value="P:proteolysis"/>
    <property type="evidence" value="ECO:0007669"/>
    <property type="project" value="UniProtKB-KW"/>
</dbReference>
<dbReference type="EMBL" id="KN553807">
    <property type="protein sequence ID" value="KHJ89755.1"/>
    <property type="molecule type" value="Genomic_DNA"/>
</dbReference>
<feature type="binding site" evidence="9">
    <location>
        <position position="244"/>
    </location>
    <ligand>
        <name>Zn(2+)</name>
        <dbReference type="ChEBI" id="CHEBI:29105"/>
        <label>2</label>
        <note>catalytic</note>
    </ligand>
</feature>
<dbReference type="PANTHER" id="PTHR10201">
    <property type="entry name" value="MATRIX METALLOPROTEINASE"/>
    <property type="match status" value="1"/>
</dbReference>
<sequence length="480" mass="54711">MLSYILLMLSVLAHLGFGAPPGTNGDLSNPKLKELFEDDAKQYLSAFGYMSAPKATKADEGKVQQPSKYDLQKALERFQKAFLIYPSGVVDVPTHSKMNEYRCGNKDMLLGESLRDLTKGELWKKKVLLWKITSYPSSLTQSQTREACDEAVEKWRQVTGIDFMETNDAEKADIVISFEELPLAYLNVAAAATRPLNSRIILDKNRLWGYRNHLPRGISLFHTLLHEIGHTLGLRHNFYRGSIMFPILKPALVPYGTLDGVPNMDKLSFRKLYGKFWTRIKHQILRFKTVTFTWLVPSQSCNKVTNNEWVAFLNDKVYKIHDRKFVGNGKKIQDVFPKGPAFVNATVTSGNLVLLFAERTIYGYEYDGVSFSEAPDFPRELHERVLFYPQGAFPLNNGSVILLSGNVFATYNVLENGPSFLNDKTRYFPNLPDNLRSGVPKDIRSDEAYWMFDETTVSDYDMPTKQVLQLVSIIDFFKCI</sequence>
<evidence type="ECO:0000256" key="9">
    <source>
        <dbReference type="PIRSR" id="PIRSR621190-2"/>
    </source>
</evidence>
<dbReference type="Proteomes" id="UP000053660">
    <property type="component" value="Unassembled WGS sequence"/>
</dbReference>
<dbReference type="GO" id="GO:0030198">
    <property type="term" value="P:extracellular matrix organization"/>
    <property type="evidence" value="ECO:0007669"/>
    <property type="project" value="TreeGrafter"/>
</dbReference>
<feature type="chain" id="PRO_5002061371" evidence="10">
    <location>
        <begin position="19"/>
        <end position="480"/>
    </location>
</feature>
<evidence type="ECO:0000256" key="3">
    <source>
        <dbReference type="ARBA" id="ARBA00022723"/>
    </source>
</evidence>
<dbReference type="SUPFAM" id="SSF55486">
    <property type="entry name" value="Metalloproteases ('zincins'), catalytic domain"/>
    <property type="match status" value="1"/>
</dbReference>
<comment type="cofactor">
    <cofactor evidence="9">
        <name>Zn(2+)</name>
        <dbReference type="ChEBI" id="CHEBI:29105"/>
    </cofactor>
    <text evidence="9">Binds 2 Zn(2+) ions per subunit.</text>
</comment>
<keyword evidence="5 8" id="KW-0862">Zinc</keyword>
<dbReference type="PRINTS" id="PR00138">
    <property type="entry name" value="MATRIXIN"/>
</dbReference>
<feature type="binding site" evidence="8">
    <location>
        <position position="226"/>
    </location>
    <ligand>
        <name>Zn(2+)</name>
        <dbReference type="ChEBI" id="CHEBI:29105"/>
        <label>2</label>
        <note>catalytic</note>
    </ligand>
</feature>
<dbReference type="PIRSF" id="PIRSF001191">
    <property type="entry name" value="Peptidase_M10A_matrix"/>
    <property type="match status" value="1"/>
</dbReference>
<dbReference type="InterPro" id="IPR036375">
    <property type="entry name" value="Hemopexin-like_dom_sf"/>
</dbReference>
<dbReference type="GO" id="GO:0031012">
    <property type="term" value="C:extracellular matrix"/>
    <property type="evidence" value="ECO:0007669"/>
    <property type="project" value="InterPro"/>
</dbReference>
<dbReference type="SMART" id="SM00235">
    <property type="entry name" value="ZnMc"/>
    <property type="match status" value="1"/>
</dbReference>
<feature type="binding site" description="in inhibited form" evidence="9">
    <location>
        <position position="103"/>
    </location>
    <ligand>
        <name>Zn(2+)</name>
        <dbReference type="ChEBI" id="CHEBI:29105"/>
        <label>2</label>
        <note>catalytic</note>
    </ligand>
</feature>
<keyword evidence="10" id="KW-0732">Signal</keyword>
<feature type="domain" description="Peptidase metallopeptidase" evidence="11">
    <location>
        <begin position="119"/>
        <end position="275"/>
    </location>
</feature>
<organism evidence="12 13">
    <name type="scientific">Oesophagostomum dentatum</name>
    <name type="common">Nodular worm</name>
    <dbReference type="NCBI Taxonomy" id="61180"/>
    <lineage>
        <taxon>Eukaryota</taxon>
        <taxon>Metazoa</taxon>
        <taxon>Ecdysozoa</taxon>
        <taxon>Nematoda</taxon>
        <taxon>Chromadorea</taxon>
        <taxon>Rhabditida</taxon>
        <taxon>Rhabditina</taxon>
        <taxon>Rhabditomorpha</taxon>
        <taxon>Strongyloidea</taxon>
        <taxon>Strongylidae</taxon>
        <taxon>Oesophagostomum</taxon>
    </lineage>
</organism>
<evidence type="ECO:0000256" key="6">
    <source>
        <dbReference type="ARBA" id="ARBA00023049"/>
    </source>
</evidence>
<dbReference type="AlphaFoldDB" id="A0A0B1T2Y9"/>
<proteinExistence type="inferred from homology"/>
<evidence type="ECO:0000256" key="2">
    <source>
        <dbReference type="ARBA" id="ARBA00022670"/>
    </source>
</evidence>
<dbReference type="InterPro" id="IPR024079">
    <property type="entry name" value="MetalloPept_cat_dom_sf"/>
</dbReference>
<evidence type="ECO:0000256" key="5">
    <source>
        <dbReference type="ARBA" id="ARBA00022833"/>
    </source>
</evidence>
<dbReference type="GO" id="GO:0008270">
    <property type="term" value="F:zinc ion binding"/>
    <property type="evidence" value="ECO:0007669"/>
    <property type="project" value="InterPro"/>
</dbReference>
<dbReference type="InterPro" id="IPR006026">
    <property type="entry name" value="Peptidase_Metallo"/>
</dbReference>
<keyword evidence="4" id="KW-0378">Hydrolase</keyword>
<evidence type="ECO:0000313" key="12">
    <source>
        <dbReference type="EMBL" id="KHJ89755.1"/>
    </source>
</evidence>
<evidence type="ECO:0000256" key="1">
    <source>
        <dbReference type="ARBA" id="ARBA00010370"/>
    </source>
</evidence>
<evidence type="ECO:0000256" key="10">
    <source>
        <dbReference type="SAM" id="SignalP"/>
    </source>
</evidence>
<feature type="binding site" evidence="9">
    <location>
        <position position="173"/>
    </location>
    <ligand>
        <name>Ca(2+)</name>
        <dbReference type="ChEBI" id="CHEBI:29108"/>
        <label>2</label>
    </ligand>
</feature>
<evidence type="ECO:0000259" key="11">
    <source>
        <dbReference type="SMART" id="SM00235"/>
    </source>
</evidence>
<feature type="active site" evidence="7">
    <location>
        <position position="227"/>
    </location>
</feature>
<dbReference type="InterPro" id="IPR036365">
    <property type="entry name" value="PGBD-like_sf"/>
</dbReference>
<dbReference type="SUPFAM" id="SSF47090">
    <property type="entry name" value="PGBD-like"/>
    <property type="match status" value="1"/>
</dbReference>
<dbReference type="InterPro" id="IPR001818">
    <property type="entry name" value="Pept_M10_metallopeptidase"/>
</dbReference>
<dbReference type="InterPro" id="IPR021190">
    <property type="entry name" value="Pept_M10A"/>
</dbReference>
<name>A0A0B1T2Y9_OESDE</name>
<accession>A0A0B1T2Y9</accession>
<feature type="binding site" evidence="8">
    <location>
        <position position="236"/>
    </location>
    <ligand>
        <name>Zn(2+)</name>
        <dbReference type="ChEBI" id="CHEBI:29105"/>
        <label>2</label>
        <note>catalytic</note>
    </ligand>
</feature>
<comment type="cofactor">
    <cofactor evidence="9">
        <name>Ca(2+)</name>
        <dbReference type="ChEBI" id="CHEBI:29108"/>
    </cofactor>
    <text evidence="9">Can bind about 5 Ca(2+) ions per subunit.</text>
</comment>
<keyword evidence="9" id="KW-0106">Calcium</keyword>
<feature type="signal peptide" evidence="10">
    <location>
        <begin position="1"/>
        <end position="18"/>
    </location>
</feature>
<protein>
    <submittedName>
        <fullName evidence="12">Matrixin</fullName>
    </submittedName>
</protein>
<dbReference type="GO" id="GO:0004222">
    <property type="term" value="F:metalloendopeptidase activity"/>
    <property type="evidence" value="ECO:0007669"/>
    <property type="project" value="InterPro"/>
</dbReference>
<keyword evidence="13" id="KW-1185">Reference proteome</keyword>
<dbReference type="Gene3D" id="2.110.10.10">
    <property type="entry name" value="Hemopexin-like domain"/>
    <property type="match status" value="1"/>
</dbReference>
<comment type="similarity">
    <text evidence="1">Belongs to the peptidase M10A family.</text>
</comment>
<reference evidence="12 13" key="1">
    <citation type="submission" date="2014-03" db="EMBL/GenBank/DDBJ databases">
        <title>Draft genome of the hookworm Oesophagostomum dentatum.</title>
        <authorList>
            <person name="Mitreva M."/>
        </authorList>
    </citation>
    <scope>NUCLEOTIDE SEQUENCE [LARGE SCALE GENOMIC DNA]</scope>
    <source>
        <strain evidence="12 13">OD-Hann</strain>
    </source>
</reference>
<gene>
    <name evidence="12" type="ORF">OESDEN_10413</name>
</gene>
<dbReference type="GO" id="GO:0030574">
    <property type="term" value="P:collagen catabolic process"/>
    <property type="evidence" value="ECO:0007669"/>
    <property type="project" value="TreeGrafter"/>
</dbReference>
<feature type="binding site" evidence="8">
    <location>
        <position position="230"/>
    </location>
    <ligand>
        <name>Zn(2+)</name>
        <dbReference type="ChEBI" id="CHEBI:29105"/>
        <label>2</label>
        <note>catalytic</note>
    </ligand>
</feature>
<evidence type="ECO:0000256" key="7">
    <source>
        <dbReference type="PIRSR" id="PIRSR001191-1"/>
    </source>
</evidence>
<evidence type="ECO:0000256" key="4">
    <source>
        <dbReference type="ARBA" id="ARBA00022801"/>
    </source>
</evidence>
<keyword evidence="2" id="KW-0645">Protease</keyword>
<dbReference type="PANTHER" id="PTHR10201:SF284">
    <property type="entry name" value="PEPTIDASE METALLOPEPTIDASE DOMAIN-CONTAINING PROTEIN"/>
    <property type="match status" value="1"/>
</dbReference>
<dbReference type="SUPFAM" id="SSF50923">
    <property type="entry name" value="Hemopexin-like domain"/>
    <property type="match status" value="1"/>
</dbReference>
<dbReference type="Pfam" id="PF00413">
    <property type="entry name" value="Peptidase_M10"/>
    <property type="match status" value="1"/>
</dbReference>
<keyword evidence="6" id="KW-0482">Metalloprotease</keyword>
<dbReference type="OrthoDB" id="406838at2759"/>
<dbReference type="MEROPS" id="M10.A08"/>
<evidence type="ECO:0000256" key="8">
    <source>
        <dbReference type="PIRSR" id="PIRSR001191-2"/>
    </source>
</evidence>
<feature type="binding site" evidence="9">
    <location>
        <position position="203"/>
    </location>
    <ligand>
        <name>Ca(2+)</name>
        <dbReference type="ChEBI" id="CHEBI:29108"/>
        <label>3</label>
    </ligand>
</feature>
<dbReference type="Gene3D" id="3.40.390.10">
    <property type="entry name" value="Collagenase (Catalytic Domain)"/>
    <property type="match status" value="1"/>
</dbReference>
<keyword evidence="3 8" id="KW-0479">Metal-binding</keyword>
<evidence type="ECO:0000313" key="13">
    <source>
        <dbReference type="Proteomes" id="UP000053660"/>
    </source>
</evidence>